<evidence type="ECO:0000259" key="19">
    <source>
        <dbReference type="PROSITE" id="PS51483"/>
    </source>
</evidence>
<dbReference type="Pfam" id="PF01588">
    <property type="entry name" value="tRNA_bind"/>
    <property type="match status" value="1"/>
</dbReference>
<accession>A0A1H2S3Y8</accession>
<dbReference type="HAMAP" id="MF_00283">
    <property type="entry name" value="Phe_tRNA_synth_beta1"/>
    <property type="match status" value="1"/>
</dbReference>
<dbReference type="PANTHER" id="PTHR10947">
    <property type="entry name" value="PHENYLALANYL-TRNA SYNTHETASE BETA CHAIN AND LEUCINE-RICH REPEAT-CONTAINING PROTEIN 47"/>
    <property type="match status" value="1"/>
</dbReference>
<dbReference type="FunFam" id="3.50.40.10:FF:000001">
    <property type="entry name" value="Phenylalanine--tRNA ligase beta subunit"/>
    <property type="match status" value="1"/>
</dbReference>
<keyword evidence="9 15" id="KW-0067">ATP-binding</keyword>
<dbReference type="InterPro" id="IPR020825">
    <property type="entry name" value="Phe-tRNA_synthase-like_B3/B4"/>
</dbReference>
<keyword evidence="8 15" id="KW-0547">Nucleotide-binding</keyword>
<protein>
    <recommendedName>
        <fullName evidence="15">Phenylalanine--tRNA ligase beta subunit</fullName>
        <ecNumber evidence="15">6.1.1.20</ecNumber>
    </recommendedName>
    <alternativeName>
        <fullName evidence="15">Phenylalanyl-tRNA synthetase beta subunit</fullName>
        <shortName evidence="15">PheRS</shortName>
    </alternativeName>
</protein>
<dbReference type="SUPFAM" id="SSF50249">
    <property type="entry name" value="Nucleic acid-binding proteins"/>
    <property type="match status" value="1"/>
</dbReference>
<dbReference type="InterPro" id="IPR045864">
    <property type="entry name" value="aa-tRNA-synth_II/BPL/LPL"/>
</dbReference>
<dbReference type="GO" id="GO:0000049">
    <property type="term" value="F:tRNA binding"/>
    <property type="evidence" value="ECO:0007669"/>
    <property type="project" value="UniProtKB-UniRule"/>
</dbReference>
<dbReference type="FunFam" id="3.30.70.380:FF:000001">
    <property type="entry name" value="Phenylalanine--tRNA ligase beta subunit"/>
    <property type="match status" value="1"/>
</dbReference>
<comment type="subcellular location">
    <subcellularLocation>
        <location evidence="1 15">Cytoplasm</location>
    </subcellularLocation>
</comment>
<dbReference type="SUPFAM" id="SSF56037">
    <property type="entry name" value="PheT/TilS domain"/>
    <property type="match status" value="1"/>
</dbReference>
<evidence type="ECO:0000313" key="21">
    <source>
        <dbReference type="Proteomes" id="UP000199592"/>
    </source>
</evidence>
<evidence type="ECO:0000256" key="12">
    <source>
        <dbReference type="ARBA" id="ARBA00022917"/>
    </source>
</evidence>
<dbReference type="Pfam" id="PF03484">
    <property type="entry name" value="B5"/>
    <property type="match status" value="1"/>
</dbReference>
<feature type="binding site" evidence="15">
    <location>
        <position position="468"/>
    </location>
    <ligand>
        <name>Mg(2+)</name>
        <dbReference type="ChEBI" id="CHEBI:18420"/>
        <note>shared with alpha subunit</note>
    </ligand>
</feature>
<comment type="catalytic activity">
    <reaction evidence="14 15">
        <text>tRNA(Phe) + L-phenylalanine + ATP = L-phenylalanyl-tRNA(Phe) + AMP + diphosphate + H(+)</text>
        <dbReference type="Rhea" id="RHEA:19413"/>
        <dbReference type="Rhea" id="RHEA-COMP:9668"/>
        <dbReference type="Rhea" id="RHEA-COMP:9699"/>
        <dbReference type="ChEBI" id="CHEBI:15378"/>
        <dbReference type="ChEBI" id="CHEBI:30616"/>
        <dbReference type="ChEBI" id="CHEBI:33019"/>
        <dbReference type="ChEBI" id="CHEBI:58095"/>
        <dbReference type="ChEBI" id="CHEBI:78442"/>
        <dbReference type="ChEBI" id="CHEBI:78531"/>
        <dbReference type="ChEBI" id="CHEBI:456215"/>
        <dbReference type="EC" id="6.1.1.20"/>
    </reaction>
</comment>
<evidence type="ECO:0000256" key="11">
    <source>
        <dbReference type="ARBA" id="ARBA00022884"/>
    </source>
</evidence>
<dbReference type="NCBIfam" id="TIGR00472">
    <property type="entry name" value="pheT_bact"/>
    <property type="match status" value="1"/>
</dbReference>
<dbReference type="InterPro" id="IPR005147">
    <property type="entry name" value="tRNA_synthase_B5-dom"/>
</dbReference>
<evidence type="ECO:0000256" key="5">
    <source>
        <dbReference type="ARBA" id="ARBA00022555"/>
    </source>
</evidence>
<dbReference type="GO" id="GO:0004826">
    <property type="term" value="F:phenylalanine-tRNA ligase activity"/>
    <property type="evidence" value="ECO:0007669"/>
    <property type="project" value="UniProtKB-UniRule"/>
</dbReference>
<organism evidence="20 21">
    <name type="scientific">Flagellimonas zhangzhouensis</name>
    <dbReference type="NCBI Taxonomy" id="1073328"/>
    <lineage>
        <taxon>Bacteria</taxon>
        <taxon>Pseudomonadati</taxon>
        <taxon>Bacteroidota</taxon>
        <taxon>Flavobacteriia</taxon>
        <taxon>Flavobacteriales</taxon>
        <taxon>Flavobacteriaceae</taxon>
        <taxon>Flagellimonas</taxon>
    </lineage>
</organism>
<dbReference type="GO" id="GO:0009328">
    <property type="term" value="C:phenylalanine-tRNA ligase complex"/>
    <property type="evidence" value="ECO:0007669"/>
    <property type="project" value="TreeGrafter"/>
</dbReference>
<keyword evidence="5 16" id="KW-0820">tRNA-binding</keyword>
<dbReference type="SUPFAM" id="SSF55681">
    <property type="entry name" value="Class II aaRS and biotin synthetases"/>
    <property type="match status" value="1"/>
</dbReference>
<dbReference type="InterPro" id="IPR002547">
    <property type="entry name" value="tRNA-bd_dom"/>
</dbReference>
<keyword evidence="7 15" id="KW-0479">Metal-binding</keyword>
<dbReference type="EC" id="6.1.1.20" evidence="15"/>
<comment type="cofactor">
    <cofactor evidence="15">
        <name>Mg(2+)</name>
        <dbReference type="ChEBI" id="CHEBI:18420"/>
    </cofactor>
    <text evidence="15">Binds 2 magnesium ions per tetramer.</text>
</comment>
<keyword evidence="11 16" id="KW-0694">RNA-binding</keyword>
<dbReference type="GO" id="GO:0006432">
    <property type="term" value="P:phenylalanyl-tRNA aminoacylation"/>
    <property type="evidence" value="ECO:0007669"/>
    <property type="project" value="UniProtKB-UniRule"/>
</dbReference>
<gene>
    <name evidence="15" type="primary">pheT</name>
    <name evidence="20" type="ORF">SAMN04487892_0914</name>
</gene>
<evidence type="ECO:0000256" key="15">
    <source>
        <dbReference type="HAMAP-Rule" id="MF_00283"/>
    </source>
</evidence>
<dbReference type="Gene3D" id="2.40.50.140">
    <property type="entry name" value="Nucleic acid-binding proteins"/>
    <property type="match status" value="1"/>
</dbReference>
<dbReference type="InterPro" id="IPR009061">
    <property type="entry name" value="DNA-bd_dom_put_sf"/>
</dbReference>
<keyword evidence="12 15" id="KW-0648">Protein biosynthesis</keyword>
<reference evidence="21" key="1">
    <citation type="submission" date="2016-10" db="EMBL/GenBank/DDBJ databases">
        <authorList>
            <person name="Varghese N."/>
            <person name="Submissions S."/>
        </authorList>
    </citation>
    <scope>NUCLEOTIDE SEQUENCE [LARGE SCALE GENOMIC DNA]</scope>
    <source>
        <strain evidence="21">DSM 25030</strain>
    </source>
</reference>
<dbReference type="Proteomes" id="UP000199592">
    <property type="component" value="Unassembled WGS sequence"/>
</dbReference>
<evidence type="ECO:0000259" key="18">
    <source>
        <dbReference type="PROSITE" id="PS51447"/>
    </source>
</evidence>
<dbReference type="SMART" id="SM00873">
    <property type="entry name" value="B3_4"/>
    <property type="match status" value="1"/>
</dbReference>
<evidence type="ECO:0000256" key="13">
    <source>
        <dbReference type="ARBA" id="ARBA00023146"/>
    </source>
</evidence>
<dbReference type="PANTHER" id="PTHR10947:SF0">
    <property type="entry name" value="PHENYLALANINE--TRNA LIGASE BETA SUBUNIT"/>
    <property type="match status" value="1"/>
</dbReference>
<evidence type="ECO:0000256" key="2">
    <source>
        <dbReference type="ARBA" id="ARBA00008653"/>
    </source>
</evidence>
<dbReference type="SUPFAM" id="SSF46955">
    <property type="entry name" value="Putative DNA-binding domain"/>
    <property type="match status" value="1"/>
</dbReference>
<dbReference type="SUPFAM" id="SSF54991">
    <property type="entry name" value="Anticodon-binding domain of PheRS"/>
    <property type="match status" value="1"/>
</dbReference>
<dbReference type="InterPro" id="IPR004532">
    <property type="entry name" value="Phe-tRNA-ligase_IIc_bsu_bact"/>
</dbReference>
<dbReference type="InterPro" id="IPR005121">
    <property type="entry name" value="Fdx_antiC-bd"/>
</dbReference>
<feature type="domain" description="B5" evidence="19">
    <location>
        <begin position="414"/>
        <end position="490"/>
    </location>
</feature>
<feature type="binding site" evidence="15">
    <location>
        <position position="478"/>
    </location>
    <ligand>
        <name>Mg(2+)</name>
        <dbReference type="ChEBI" id="CHEBI:18420"/>
        <note>shared with alpha subunit</note>
    </ligand>
</feature>
<feature type="domain" description="TRNA-binding" evidence="17">
    <location>
        <begin position="42"/>
        <end position="155"/>
    </location>
</feature>
<feature type="domain" description="FDX-ACB" evidence="18">
    <location>
        <begin position="708"/>
        <end position="801"/>
    </location>
</feature>
<dbReference type="Pfam" id="PF03147">
    <property type="entry name" value="FDX-ACB"/>
    <property type="match status" value="1"/>
</dbReference>
<comment type="subunit">
    <text evidence="3 15">Tetramer of two alpha and two beta subunits.</text>
</comment>
<dbReference type="CDD" id="cd02796">
    <property type="entry name" value="tRNA_bind_bactPheRS"/>
    <property type="match status" value="1"/>
</dbReference>
<evidence type="ECO:0000256" key="14">
    <source>
        <dbReference type="ARBA" id="ARBA00049255"/>
    </source>
</evidence>
<evidence type="ECO:0000256" key="4">
    <source>
        <dbReference type="ARBA" id="ARBA00022490"/>
    </source>
</evidence>
<keyword evidence="10 15" id="KW-0460">Magnesium</keyword>
<dbReference type="FunFam" id="2.40.50.140:FF:000045">
    <property type="entry name" value="Phenylalanine--tRNA ligase beta subunit"/>
    <property type="match status" value="1"/>
</dbReference>
<dbReference type="InterPro" id="IPR033714">
    <property type="entry name" value="tRNA_bind_bactPheRS"/>
</dbReference>
<dbReference type="GO" id="GO:0005524">
    <property type="term" value="F:ATP binding"/>
    <property type="evidence" value="ECO:0007669"/>
    <property type="project" value="UniProtKB-UniRule"/>
</dbReference>
<dbReference type="PROSITE" id="PS50886">
    <property type="entry name" value="TRBD"/>
    <property type="match status" value="1"/>
</dbReference>
<dbReference type="InterPro" id="IPR036690">
    <property type="entry name" value="Fdx_antiC-bd_sf"/>
</dbReference>
<keyword evidence="13 15" id="KW-0030">Aminoacyl-tRNA synthetase</keyword>
<feature type="binding site" evidence="15">
    <location>
        <position position="474"/>
    </location>
    <ligand>
        <name>Mg(2+)</name>
        <dbReference type="ChEBI" id="CHEBI:18420"/>
        <note>shared with alpha subunit</note>
    </ligand>
</feature>
<dbReference type="Gene3D" id="3.30.70.380">
    <property type="entry name" value="Ferrodoxin-fold anticodon-binding domain"/>
    <property type="match status" value="1"/>
</dbReference>
<evidence type="ECO:0000256" key="9">
    <source>
        <dbReference type="ARBA" id="ARBA00022840"/>
    </source>
</evidence>
<evidence type="ECO:0000256" key="6">
    <source>
        <dbReference type="ARBA" id="ARBA00022598"/>
    </source>
</evidence>
<dbReference type="RefSeq" id="WP_090295677.1">
    <property type="nucleotide sequence ID" value="NZ_FNKI01000002.1"/>
</dbReference>
<proteinExistence type="inferred from homology"/>
<keyword evidence="4 15" id="KW-0963">Cytoplasm</keyword>
<dbReference type="Gene3D" id="3.30.930.10">
    <property type="entry name" value="Bira Bifunctional Protein, Domain 2"/>
    <property type="match status" value="1"/>
</dbReference>
<dbReference type="Pfam" id="PF17759">
    <property type="entry name" value="tRNA_synthFbeta"/>
    <property type="match status" value="1"/>
</dbReference>
<dbReference type="InterPro" id="IPR045060">
    <property type="entry name" value="Phe-tRNA-ligase_IIc_bsu"/>
</dbReference>
<evidence type="ECO:0000256" key="16">
    <source>
        <dbReference type="PROSITE-ProRule" id="PRU00209"/>
    </source>
</evidence>
<dbReference type="AlphaFoldDB" id="A0A1H2S3Y8"/>
<name>A0A1H2S3Y8_9FLAO</name>
<dbReference type="PROSITE" id="PS51447">
    <property type="entry name" value="FDX_ACB"/>
    <property type="match status" value="1"/>
</dbReference>
<dbReference type="SMART" id="SM00874">
    <property type="entry name" value="B5"/>
    <property type="match status" value="1"/>
</dbReference>
<comment type="similarity">
    <text evidence="2 15">Belongs to the phenylalanyl-tRNA synthetase beta subunit family. Type 1 subfamily.</text>
</comment>
<dbReference type="SMART" id="SM00896">
    <property type="entry name" value="FDX-ACB"/>
    <property type="match status" value="1"/>
</dbReference>
<dbReference type="Pfam" id="PF03483">
    <property type="entry name" value="B3_4"/>
    <property type="match status" value="1"/>
</dbReference>
<dbReference type="PROSITE" id="PS51483">
    <property type="entry name" value="B5"/>
    <property type="match status" value="1"/>
</dbReference>
<dbReference type="Gene3D" id="3.50.40.10">
    <property type="entry name" value="Phenylalanyl-trna Synthetase, Chain B, domain 3"/>
    <property type="match status" value="1"/>
</dbReference>
<evidence type="ECO:0000256" key="1">
    <source>
        <dbReference type="ARBA" id="ARBA00004496"/>
    </source>
</evidence>
<keyword evidence="21" id="KW-1185">Reference proteome</keyword>
<dbReference type="STRING" id="1073328.SAMN05216294_2267"/>
<dbReference type="CDD" id="cd00769">
    <property type="entry name" value="PheRS_beta_core"/>
    <property type="match status" value="1"/>
</dbReference>
<evidence type="ECO:0000256" key="10">
    <source>
        <dbReference type="ARBA" id="ARBA00022842"/>
    </source>
</evidence>
<keyword evidence="6 15" id="KW-0436">Ligase</keyword>
<dbReference type="OrthoDB" id="9805455at2"/>
<dbReference type="InterPro" id="IPR041616">
    <property type="entry name" value="PheRS_beta_core"/>
</dbReference>
<dbReference type="NCBIfam" id="NF045760">
    <property type="entry name" value="YtpR"/>
    <property type="match status" value="1"/>
</dbReference>
<feature type="binding site" evidence="15">
    <location>
        <position position="477"/>
    </location>
    <ligand>
        <name>Mg(2+)</name>
        <dbReference type="ChEBI" id="CHEBI:18420"/>
        <note>shared with alpha subunit</note>
    </ligand>
</feature>
<dbReference type="Gene3D" id="3.30.56.10">
    <property type="match status" value="2"/>
</dbReference>
<evidence type="ECO:0000259" key="17">
    <source>
        <dbReference type="PROSITE" id="PS50886"/>
    </source>
</evidence>
<dbReference type="GO" id="GO:0000287">
    <property type="term" value="F:magnesium ion binding"/>
    <property type="evidence" value="ECO:0007669"/>
    <property type="project" value="UniProtKB-UniRule"/>
</dbReference>
<dbReference type="InterPro" id="IPR005146">
    <property type="entry name" value="B3/B4_tRNA-bd"/>
</dbReference>
<sequence length="801" mass="89262">MKISYNWLKQFLQIDWDAQKTGELLTDLGLEVEGITNFESVKGGLKGIVVGHVLTCEQHPNADRLKLTTVDVGQETPLQIVCGAPNVAAGQKVPVATIGTTLYTAEGESWVIKKGKIRGEESQGMICAEDEIGIGSSHDGIMVLNEELVPGTPCSNVFDVENDQVFEIGLTPNRADAMSHFGVARDLKAGLEQKEISKELVTPSTSNFSIDNRSLKIDVEVMDADLAPRYCGVTISNIIVQDSPDWLKNRLKAIGLSPINNVVDVTNYVLHELGQPLHAFDAAKIKGNKVEVKTLPTGTKFTTLDDVERELHEDDLMICDAEKPMCIAGVFGGINSGVTEHTTSIFLESAYFDPVSIRKTAKRHGLNTDASFRFERGIDIDVTKYALKRAALLIREIAGGYVTSEIVDLFPVKPKERQVFLTFDKINSLIGQEIPRDTIKSILSSLEIKINNVTESGLGLTIPHYRVDVTREVDVIEEILRVYGYNNIDFKEKLNASIAKTSRFENLRVQHVTGNTLAAMGFFEIMTNSLVSADFKTEDAVEMLNPLSSDLSVLRTSMLQSGLQSVSYNHNRQKNDLKLFEFGKTYHKSNEGHDEKQHLSVFITGDHNSDSWTVASRKTDFFFLKGIVENVLERLGINNYETSPLSDASFAEGLQCTLKNKPLVSFGLVSKSELKNFDIKQEVFFADFDWDAILASISTTNVVFKEIPKFPEVTRDFALLLDESTSFQKVYDIAWKTEKKLLKKVNLFDVYKGKNLPEGKKSYAVSFTLMDKTKTLTDKQIDKIMGKLLSQYQNELGAELR</sequence>
<dbReference type="EMBL" id="FNMY01000001">
    <property type="protein sequence ID" value="SDW26286.1"/>
    <property type="molecule type" value="Genomic_DNA"/>
</dbReference>
<dbReference type="InterPro" id="IPR012340">
    <property type="entry name" value="NA-bd_OB-fold"/>
</dbReference>
<evidence type="ECO:0000256" key="7">
    <source>
        <dbReference type="ARBA" id="ARBA00022723"/>
    </source>
</evidence>
<evidence type="ECO:0000256" key="8">
    <source>
        <dbReference type="ARBA" id="ARBA00022741"/>
    </source>
</evidence>
<evidence type="ECO:0000256" key="3">
    <source>
        <dbReference type="ARBA" id="ARBA00011209"/>
    </source>
</evidence>
<evidence type="ECO:0000313" key="20">
    <source>
        <dbReference type="EMBL" id="SDW26286.1"/>
    </source>
</evidence>